<dbReference type="Gene3D" id="3.75.10.10">
    <property type="entry name" value="L-arginine/glycine Amidinotransferase, Chain A"/>
    <property type="match status" value="1"/>
</dbReference>
<protein>
    <submittedName>
        <fullName evidence="3">Agmatine deiminase family protein</fullName>
    </submittedName>
</protein>
<dbReference type="EMBL" id="CP034464">
    <property type="protein sequence ID" value="AZP14047.1"/>
    <property type="molecule type" value="Genomic_DNA"/>
</dbReference>
<organism evidence="3 4">
    <name type="scientific">Undibacterium parvum</name>
    <dbReference type="NCBI Taxonomy" id="401471"/>
    <lineage>
        <taxon>Bacteria</taxon>
        <taxon>Pseudomonadati</taxon>
        <taxon>Pseudomonadota</taxon>
        <taxon>Betaproteobacteria</taxon>
        <taxon>Burkholderiales</taxon>
        <taxon>Oxalobacteraceae</taxon>
        <taxon>Undibacterium</taxon>
    </lineage>
</organism>
<dbReference type="AlphaFoldDB" id="A0A3S9HPM8"/>
<sequence>MSQNKNQQADASRRNFLKFTSMGAAAGVLVSSLPTVFAQTCPPPPPSATFVAPGEDKLHARTWMAWPASTAIWGSNLLPGIQADIALIAKTIAKYEPVILCADGATNASNARTKAGTSVTVVSDIPVDDLWARDTGCLFRVDGAGKHDAIGLNFNGWGNKQTHAKDSLVAGRIAAKAGVPFSTASFTSEPGAIEQDGEGTLIATESSIINANRNSGKTKAQLETAMMAAYGASKVIWVKGIAGQDITDDHIDATSRFVRPGVVMVQVAPASDTSVWGADSRSQFAILSAATDAKGRKLQVIKINPPATTRVTSPDFLNSYMNYYVCNGAVITAQFGDVAGDAAAKAAFQTAFPGRTIEMLNLDRLYNGGGGVHCSTQQEPIA</sequence>
<dbReference type="InterPro" id="IPR007466">
    <property type="entry name" value="Peptidyl-Arg-deiminase_porph"/>
</dbReference>
<dbReference type="PANTHER" id="PTHR31377:SF0">
    <property type="entry name" value="AGMATINE DEIMINASE-RELATED"/>
    <property type="match status" value="1"/>
</dbReference>
<dbReference type="InterPro" id="IPR019546">
    <property type="entry name" value="TAT_signal_bac_arc"/>
</dbReference>
<dbReference type="OrthoDB" id="9808013at2"/>
<dbReference type="SUPFAM" id="SSF55909">
    <property type="entry name" value="Pentein"/>
    <property type="match status" value="1"/>
</dbReference>
<dbReference type="GO" id="GO:0009446">
    <property type="term" value="P:putrescine biosynthetic process"/>
    <property type="evidence" value="ECO:0007669"/>
    <property type="project" value="InterPro"/>
</dbReference>
<dbReference type="InterPro" id="IPR006311">
    <property type="entry name" value="TAT_signal"/>
</dbReference>
<dbReference type="GO" id="GO:0004668">
    <property type="term" value="F:protein-arginine deiminase activity"/>
    <property type="evidence" value="ECO:0007669"/>
    <property type="project" value="InterPro"/>
</dbReference>
<keyword evidence="4" id="KW-1185">Reference proteome</keyword>
<name>A0A3S9HPM8_9BURK</name>
<keyword evidence="1" id="KW-0378">Hydrolase</keyword>
<evidence type="ECO:0000256" key="1">
    <source>
        <dbReference type="ARBA" id="ARBA00022801"/>
    </source>
</evidence>
<dbReference type="Pfam" id="PF04371">
    <property type="entry name" value="PAD_porph"/>
    <property type="match status" value="1"/>
</dbReference>
<reference evidence="3 4" key="1">
    <citation type="journal article" date="2011" name="Int. J. Syst. Evol. Microbiol.">
        <title>Description of Undibacterium oligocarboniphilum sp. nov., isolated from purified water, and Undibacterium pigrum strain CCUG 49012 as the type strain of Undibacterium parvum sp. nov., and emended descriptions of the genus Undibacterium and the species Undibacterium pigrum.</title>
        <authorList>
            <person name="Eder W."/>
            <person name="Wanner G."/>
            <person name="Ludwig W."/>
            <person name="Busse H.J."/>
            <person name="Ziemke-Kageler F."/>
            <person name="Lang E."/>
        </authorList>
    </citation>
    <scope>NUCLEOTIDE SEQUENCE [LARGE SCALE GENOMIC DNA]</scope>
    <source>
        <strain evidence="3 4">DSM 23061</strain>
    </source>
</reference>
<feature type="chain" id="PRO_5019504754" evidence="2">
    <location>
        <begin position="39"/>
        <end position="382"/>
    </location>
</feature>
<gene>
    <name evidence="3" type="ORF">EJN92_19825</name>
</gene>
<dbReference type="KEGG" id="upv:EJN92_19825"/>
<evidence type="ECO:0000313" key="3">
    <source>
        <dbReference type="EMBL" id="AZP14047.1"/>
    </source>
</evidence>
<dbReference type="GO" id="GO:0047632">
    <property type="term" value="F:agmatine deiminase activity"/>
    <property type="evidence" value="ECO:0007669"/>
    <property type="project" value="TreeGrafter"/>
</dbReference>
<dbReference type="PROSITE" id="PS51318">
    <property type="entry name" value="TAT"/>
    <property type="match status" value="1"/>
</dbReference>
<dbReference type="RefSeq" id="WP_126129408.1">
    <property type="nucleotide sequence ID" value="NZ_CP034464.1"/>
</dbReference>
<dbReference type="PANTHER" id="PTHR31377">
    <property type="entry name" value="AGMATINE DEIMINASE-RELATED"/>
    <property type="match status" value="1"/>
</dbReference>
<feature type="signal peptide" evidence="2">
    <location>
        <begin position="1"/>
        <end position="38"/>
    </location>
</feature>
<evidence type="ECO:0000313" key="4">
    <source>
        <dbReference type="Proteomes" id="UP000275663"/>
    </source>
</evidence>
<evidence type="ECO:0000256" key="2">
    <source>
        <dbReference type="SAM" id="SignalP"/>
    </source>
</evidence>
<dbReference type="Proteomes" id="UP000275663">
    <property type="component" value="Chromosome"/>
</dbReference>
<keyword evidence="2" id="KW-0732">Signal</keyword>
<dbReference type="NCBIfam" id="TIGR01409">
    <property type="entry name" value="TAT_signal_seq"/>
    <property type="match status" value="1"/>
</dbReference>
<accession>A0A3S9HPM8</accession>
<proteinExistence type="predicted"/>